<proteinExistence type="predicted"/>
<feature type="compositionally biased region" description="Basic and acidic residues" evidence="1">
    <location>
        <begin position="24"/>
        <end position="39"/>
    </location>
</feature>
<feature type="compositionally biased region" description="Low complexity" evidence="1">
    <location>
        <begin position="1"/>
        <end position="21"/>
    </location>
</feature>
<evidence type="ECO:0000313" key="2">
    <source>
        <dbReference type="EMBL" id="MFF4021462.1"/>
    </source>
</evidence>
<reference evidence="2 3" key="1">
    <citation type="submission" date="2024-10" db="EMBL/GenBank/DDBJ databases">
        <title>The Natural Products Discovery Center: Release of the First 8490 Sequenced Strains for Exploring Actinobacteria Biosynthetic Diversity.</title>
        <authorList>
            <person name="Kalkreuter E."/>
            <person name="Kautsar S.A."/>
            <person name="Yang D."/>
            <person name="Bader C.D."/>
            <person name="Teijaro C.N."/>
            <person name="Fluegel L."/>
            <person name="Davis C.M."/>
            <person name="Simpson J.R."/>
            <person name="Lauterbach L."/>
            <person name="Steele A.D."/>
            <person name="Gui C."/>
            <person name="Meng S."/>
            <person name="Li G."/>
            <person name="Viehrig K."/>
            <person name="Ye F."/>
            <person name="Su P."/>
            <person name="Kiefer A.F."/>
            <person name="Nichols A."/>
            <person name="Cepeda A.J."/>
            <person name="Yan W."/>
            <person name="Fan B."/>
            <person name="Jiang Y."/>
            <person name="Adhikari A."/>
            <person name="Zheng C.-J."/>
            <person name="Schuster L."/>
            <person name="Cowan T.M."/>
            <person name="Smanski M.J."/>
            <person name="Chevrette M.G."/>
            <person name="De Carvalho L.P.S."/>
            <person name="Shen B."/>
        </authorList>
    </citation>
    <scope>NUCLEOTIDE SEQUENCE [LARGE SCALE GENOMIC DNA]</scope>
    <source>
        <strain evidence="2 3">NPDC001867</strain>
    </source>
</reference>
<evidence type="ECO:0000313" key="3">
    <source>
        <dbReference type="Proteomes" id="UP001602089"/>
    </source>
</evidence>
<protein>
    <submittedName>
        <fullName evidence="2">Uncharacterized protein</fullName>
    </submittedName>
</protein>
<name>A0ABW6T8B8_9NOCA</name>
<gene>
    <name evidence="2" type="ORF">ACFYY5_01335</name>
</gene>
<dbReference type="Proteomes" id="UP001602089">
    <property type="component" value="Unassembled WGS sequence"/>
</dbReference>
<comment type="caution">
    <text evidence="2">The sequence shown here is derived from an EMBL/GenBank/DDBJ whole genome shotgun (WGS) entry which is preliminary data.</text>
</comment>
<accession>A0ABW6T8B8</accession>
<feature type="region of interest" description="Disordered" evidence="1">
    <location>
        <begin position="112"/>
        <end position="139"/>
    </location>
</feature>
<dbReference type="RefSeq" id="WP_387128763.1">
    <property type="nucleotide sequence ID" value="NZ_JBIATK010000001.1"/>
</dbReference>
<dbReference type="EMBL" id="JBIATK010000001">
    <property type="protein sequence ID" value="MFF4021462.1"/>
    <property type="molecule type" value="Genomic_DNA"/>
</dbReference>
<sequence length="139" mass="14794">MTNPEPTTESAPETPAEGATPKNGNREARYRTERNDARAERDALAARIATYQTRELERTAGKHLAAPGDLLALSGKTLAEFLTEDGDVDADAIEAAALEIVNTRPGLAVRQRATDTTQGHGNSGPVKRAPTFGDLLLNS</sequence>
<organism evidence="2 3">
    <name type="scientific">Nocardia elegans</name>
    <dbReference type="NCBI Taxonomy" id="300029"/>
    <lineage>
        <taxon>Bacteria</taxon>
        <taxon>Bacillati</taxon>
        <taxon>Actinomycetota</taxon>
        <taxon>Actinomycetes</taxon>
        <taxon>Mycobacteriales</taxon>
        <taxon>Nocardiaceae</taxon>
        <taxon>Nocardia</taxon>
    </lineage>
</organism>
<keyword evidence="3" id="KW-1185">Reference proteome</keyword>
<evidence type="ECO:0000256" key="1">
    <source>
        <dbReference type="SAM" id="MobiDB-lite"/>
    </source>
</evidence>
<feature type="region of interest" description="Disordered" evidence="1">
    <location>
        <begin position="1"/>
        <end position="39"/>
    </location>
</feature>